<accession>A0A810B569</accession>
<evidence type="ECO:0000313" key="3">
    <source>
        <dbReference type="EMBL" id="BCE71586.1"/>
    </source>
</evidence>
<dbReference type="EMBL" id="AP023097">
    <property type="protein sequence ID" value="BCE71586.1"/>
    <property type="molecule type" value="Genomic_DNA"/>
</dbReference>
<dbReference type="EMBL" id="AP023098">
    <property type="protein sequence ID" value="BCE80246.1"/>
    <property type="molecule type" value="Genomic_DNA"/>
</dbReference>
<protein>
    <submittedName>
        <fullName evidence="3">Uncharacterized protein</fullName>
    </submittedName>
</protein>
<dbReference type="AlphaFoldDB" id="A0A810B569"/>
<evidence type="ECO:0000313" key="2">
    <source>
        <dbReference type="EMBL" id="BCE36647.1"/>
    </source>
</evidence>
<sequence length="133" mass="14522">MNEVHCPGLIDPTCFRPVFTQLDLDATLRRFVAQLQAQFPIKTIDTFDIDGPAVTLEQDVDPAISVSHPRLADVLDPALESGLVATLGLVDVKCAIDPKSRTGPPDRDLPVTPYFVDKLSLAARLQSFFESTS</sequence>
<proteinExistence type="predicted"/>
<dbReference type="EMBL" id="AP023093">
    <property type="protein sequence ID" value="BCE36647.1"/>
    <property type="molecule type" value="Genomic_DNA"/>
</dbReference>
<gene>
    <name evidence="1" type="ORF">XF2B_16760</name>
    <name evidence="2" type="ORF">XF3B_16780</name>
    <name evidence="3" type="ORF">XF8B_16970</name>
    <name evidence="4" type="ORF">XF9B_16670</name>
</gene>
<reference evidence="2" key="2">
    <citation type="submission" date="2020-05" db="EMBL/GenBank/DDBJ databases">
        <title>Complete genome sequence of Bradyrhizobium diazoefficiens XF3 isolated from soybean nodule.</title>
        <authorList>
            <person name="Noda R."/>
            <person name="Kakizaki K."/>
            <person name="Minamisawa K."/>
        </authorList>
    </citation>
    <scope>NUCLEOTIDE SEQUENCE</scope>
    <source>
        <strain evidence="2">XF3</strain>
    </source>
</reference>
<reference evidence="4" key="4">
    <citation type="submission" date="2020-05" db="EMBL/GenBank/DDBJ databases">
        <title>Complete genome sequence of Bradyrhizobium diazoefficiens XF9 isolated from soybean nodule.</title>
        <authorList>
            <person name="Noda R."/>
            <person name="Kakizaki K."/>
            <person name="Minamisawa K."/>
        </authorList>
    </citation>
    <scope>NUCLEOTIDE SEQUENCE</scope>
    <source>
        <strain evidence="4">XF9</strain>
    </source>
</reference>
<reference evidence="3" key="3">
    <citation type="submission" date="2020-05" db="EMBL/GenBank/DDBJ databases">
        <title>Complete genome sequence of Bradyrhizobium diazoefficiens XF8 isolated from soybean nodule.</title>
        <authorList>
            <person name="Noda R."/>
            <person name="Kakizaki K."/>
            <person name="Minamisawa K."/>
        </authorList>
    </citation>
    <scope>NUCLEOTIDE SEQUENCE</scope>
    <source>
        <strain evidence="3">XF8</strain>
    </source>
</reference>
<reference evidence="1" key="1">
    <citation type="submission" date="2020-05" db="EMBL/GenBank/DDBJ databases">
        <title>Complete genome sequence of Bradyrhizobium diazoefficiens XF2 isolated from soybean nodule.</title>
        <authorList>
            <person name="Noda R."/>
            <person name="Kakizaki K."/>
            <person name="Minamisawa K."/>
        </authorList>
    </citation>
    <scope>NUCLEOTIDE SEQUENCE</scope>
    <source>
        <strain evidence="1">XF2</strain>
    </source>
</reference>
<dbReference type="EMBL" id="AP023092">
    <property type="protein sequence ID" value="BCE27907.1"/>
    <property type="molecule type" value="Genomic_DNA"/>
</dbReference>
<evidence type="ECO:0000313" key="4">
    <source>
        <dbReference type="EMBL" id="BCE80246.1"/>
    </source>
</evidence>
<evidence type="ECO:0000313" key="1">
    <source>
        <dbReference type="EMBL" id="BCE27907.1"/>
    </source>
</evidence>
<organism evidence="3">
    <name type="scientific">Bradyrhizobium diazoefficiens</name>
    <dbReference type="NCBI Taxonomy" id="1355477"/>
    <lineage>
        <taxon>Bacteria</taxon>
        <taxon>Pseudomonadati</taxon>
        <taxon>Pseudomonadota</taxon>
        <taxon>Alphaproteobacteria</taxon>
        <taxon>Hyphomicrobiales</taxon>
        <taxon>Nitrobacteraceae</taxon>
        <taxon>Bradyrhizobium</taxon>
    </lineage>
</organism>
<name>A0A810B569_9BRAD</name>